<proteinExistence type="predicted"/>
<reference evidence="1 2" key="1">
    <citation type="submission" date="2021-06" db="EMBL/GenBank/DDBJ databases">
        <authorList>
            <person name="Palmer J.M."/>
        </authorList>
    </citation>
    <scope>NUCLEOTIDE SEQUENCE [LARGE SCALE GENOMIC DNA]</scope>
    <source>
        <strain evidence="1 2">XC_2019</strain>
        <tissue evidence="1">Muscle</tissue>
    </source>
</reference>
<protein>
    <submittedName>
        <fullName evidence="1">Uncharacterized protein</fullName>
    </submittedName>
</protein>
<name>A0ABV0R439_9TELE</name>
<comment type="caution">
    <text evidence="1">The sequence shown here is derived from an EMBL/GenBank/DDBJ whole genome shotgun (WGS) entry which is preliminary data.</text>
</comment>
<evidence type="ECO:0000313" key="2">
    <source>
        <dbReference type="Proteomes" id="UP001434883"/>
    </source>
</evidence>
<dbReference type="Proteomes" id="UP001434883">
    <property type="component" value="Unassembled WGS sequence"/>
</dbReference>
<sequence length="58" mass="6529">AYEDVLERYKGTSQELGGMVSGYLHFDLKVFSLLAMLSDDVPLPVSSCFVFNVMKKHD</sequence>
<feature type="non-terminal residue" evidence="1">
    <location>
        <position position="1"/>
    </location>
</feature>
<keyword evidence="2" id="KW-1185">Reference proteome</keyword>
<organism evidence="1 2">
    <name type="scientific">Xenoophorus captivus</name>
    <dbReference type="NCBI Taxonomy" id="1517983"/>
    <lineage>
        <taxon>Eukaryota</taxon>
        <taxon>Metazoa</taxon>
        <taxon>Chordata</taxon>
        <taxon>Craniata</taxon>
        <taxon>Vertebrata</taxon>
        <taxon>Euteleostomi</taxon>
        <taxon>Actinopterygii</taxon>
        <taxon>Neopterygii</taxon>
        <taxon>Teleostei</taxon>
        <taxon>Neoteleostei</taxon>
        <taxon>Acanthomorphata</taxon>
        <taxon>Ovalentaria</taxon>
        <taxon>Atherinomorphae</taxon>
        <taxon>Cyprinodontiformes</taxon>
        <taxon>Goodeidae</taxon>
        <taxon>Xenoophorus</taxon>
    </lineage>
</organism>
<gene>
    <name evidence="1" type="ORF">XENOCAPTIV_019307</name>
</gene>
<accession>A0ABV0R439</accession>
<dbReference type="EMBL" id="JAHRIN010034017">
    <property type="protein sequence ID" value="MEQ2202893.1"/>
    <property type="molecule type" value="Genomic_DNA"/>
</dbReference>
<evidence type="ECO:0000313" key="1">
    <source>
        <dbReference type="EMBL" id="MEQ2202893.1"/>
    </source>
</evidence>